<dbReference type="PANTHER" id="PTHR23028">
    <property type="entry name" value="ACETYLTRANSFERASE"/>
    <property type="match status" value="1"/>
</dbReference>
<evidence type="ECO:0000256" key="1">
    <source>
        <dbReference type="SAM" id="MobiDB-lite"/>
    </source>
</evidence>
<feature type="transmembrane region" description="Helical" evidence="2">
    <location>
        <begin position="82"/>
        <end position="110"/>
    </location>
</feature>
<dbReference type="OrthoDB" id="9796461at2"/>
<keyword evidence="2" id="KW-0812">Transmembrane</keyword>
<evidence type="ECO:0000256" key="2">
    <source>
        <dbReference type="SAM" id="Phobius"/>
    </source>
</evidence>
<keyword evidence="4" id="KW-0808">Transferase</keyword>
<name>A0A5B8LJY3_9SPHN</name>
<dbReference type="AlphaFoldDB" id="A0A5B8LJY3"/>
<protein>
    <submittedName>
        <fullName evidence="4">Acyltransferase</fullName>
    </submittedName>
</protein>
<gene>
    <name evidence="4" type="ORF">FPZ24_11545</name>
</gene>
<keyword evidence="2" id="KW-0472">Membrane</keyword>
<dbReference type="KEGG" id="spai:FPZ24_11545"/>
<feature type="region of interest" description="Disordered" evidence="1">
    <location>
        <begin position="345"/>
        <end position="365"/>
    </location>
</feature>
<dbReference type="RefSeq" id="WP_146572124.1">
    <property type="nucleotide sequence ID" value="NZ_CP042306.1"/>
</dbReference>
<dbReference type="PANTHER" id="PTHR23028:SF53">
    <property type="entry name" value="ACYL_TRANSF_3 DOMAIN-CONTAINING PROTEIN"/>
    <property type="match status" value="1"/>
</dbReference>
<feature type="domain" description="Acyltransferase 3" evidence="3">
    <location>
        <begin position="16"/>
        <end position="328"/>
    </location>
</feature>
<dbReference type="GO" id="GO:0009103">
    <property type="term" value="P:lipopolysaccharide biosynthetic process"/>
    <property type="evidence" value="ECO:0007669"/>
    <property type="project" value="TreeGrafter"/>
</dbReference>
<dbReference type="GO" id="GO:0016747">
    <property type="term" value="F:acyltransferase activity, transferring groups other than amino-acyl groups"/>
    <property type="evidence" value="ECO:0007669"/>
    <property type="project" value="InterPro"/>
</dbReference>
<dbReference type="EMBL" id="CP042306">
    <property type="protein sequence ID" value="QDZ08035.1"/>
    <property type="molecule type" value="Genomic_DNA"/>
</dbReference>
<evidence type="ECO:0000313" key="5">
    <source>
        <dbReference type="Proteomes" id="UP000315673"/>
    </source>
</evidence>
<organism evidence="4 5">
    <name type="scientific">Sphingomonas panacisoli</name>
    <dbReference type="NCBI Taxonomy" id="1813879"/>
    <lineage>
        <taxon>Bacteria</taxon>
        <taxon>Pseudomonadati</taxon>
        <taxon>Pseudomonadota</taxon>
        <taxon>Alphaproteobacteria</taxon>
        <taxon>Sphingomonadales</taxon>
        <taxon>Sphingomonadaceae</taxon>
        <taxon>Sphingomonas</taxon>
    </lineage>
</organism>
<feature type="transmembrane region" description="Helical" evidence="2">
    <location>
        <begin position="287"/>
        <end position="305"/>
    </location>
</feature>
<dbReference type="Pfam" id="PF01757">
    <property type="entry name" value="Acyl_transf_3"/>
    <property type="match status" value="1"/>
</dbReference>
<keyword evidence="4" id="KW-0012">Acyltransferase</keyword>
<feature type="transmembrane region" description="Helical" evidence="2">
    <location>
        <begin position="42"/>
        <end position="61"/>
    </location>
</feature>
<accession>A0A5B8LJY3</accession>
<evidence type="ECO:0000259" key="3">
    <source>
        <dbReference type="Pfam" id="PF01757"/>
    </source>
</evidence>
<dbReference type="InterPro" id="IPR002656">
    <property type="entry name" value="Acyl_transf_3_dom"/>
</dbReference>
<sequence length="365" mass="40687">MAIVTDGATRHQAEIPALDGLRALAITIVMCSHVGLQNVMPGQFGVTLFFFLSGYLITTLLRREFEQHGRISFRQFYLRRAVRILPPMYITIAFLAVLSLIGVIHPLSWIGVPFDLAFLTNYFSVSGVPIGLWSLAVEEHFYVAFPLLLWMLARRFSMAQCAIVLVGLCAIVLGVRLSEAQRVVDLKDINFWTHTRIDSILFGSILALWNNPVIDRKDVLPKGVAGYLLATALLLPTFTIRDEAFRQTYRYTIQGCGLLVLFNVAIRDTGVVAAALNNQLTRQIATLSYTLYLVHTGMIMAFSPADGTHPVAATLGAFAASIAYALAMHRWIERPLNNRRRQIEQSWRHDQTSVVSDAPQPENGA</sequence>
<dbReference type="InterPro" id="IPR050879">
    <property type="entry name" value="Acyltransferase_3"/>
</dbReference>
<keyword evidence="5" id="KW-1185">Reference proteome</keyword>
<feature type="transmembrane region" description="Helical" evidence="2">
    <location>
        <begin position="159"/>
        <end position="177"/>
    </location>
</feature>
<reference evidence="4 5" key="1">
    <citation type="submission" date="2019-07" db="EMBL/GenBank/DDBJ databases">
        <title>Full genome sequence of Sphingomonas sp. 4R-6-7(HKS19).</title>
        <authorList>
            <person name="Im W.-T."/>
        </authorList>
    </citation>
    <scope>NUCLEOTIDE SEQUENCE [LARGE SCALE GENOMIC DNA]</scope>
    <source>
        <strain evidence="4 5">HKS19</strain>
    </source>
</reference>
<feature type="transmembrane region" description="Helical" evidence="2">
    <location>
        <begin position="220"/>
        <end position="239"/>
    </location>
</feature>
<dbReference type="GO" id="GO:0016020">
    <property type="term" value="C:membrane"/>
    <property type="evidence" value="ECO:0007669"/>
    <property type="project" value="TreeGrafter"/>
</dbReference>
<evidence type="ECO:0000313" key="4">
    <source>
        <dbReference type="EMBL" id="QDZ08035.1"/>
    </source>
</evidence>
<dbReference type="Proteomes" id="UP000315673">
    <property type="component" value="Chromosome"/>
</dbReference>
<proteinExistence type="predicted"/>
<keyword evidence="2" id="KW-1133">Transmembrane helix</keyword>
<feature type="transmembrane region" description="Helical" evidence="2">
    <location>
        <begin position="311"/>
        <end position="332"/>
    </location>
</feature>